<dbReference type="SUPFAM" id="SSF55073">
    <property type="entry name" value="Nucleotide cyclase"/>
    <property type="match status" value="1"/>
</dbReference>
<dbReference type="RefSeq" id="WP_311360266.1">
    <property type="nucleotide sequence ID" value="NZ_JAVRIE010000001.1"/>
</dbReference>
<feature type="transmembrane region" description="Helical" evidence="1">
    <location>
        <begin position="60"/>
        <end position="80"/>
    </location>
</feature>
<feature type="transmembrane region" description="Helical" evidence="1">
    <location>
        <begin position="117"/>
        <end position="142"/>
    </location>
</feature>
<dbReference type="PANTHER" id="PTHR46663:SF2">
    <property type="entry name" value="GGDEF DOMAIN-CONTAINING PROTEIN"/>
    <property type="match status" value="1"/>
</dbReference>
<feature type="domain" description="GGDEF" evidence="2">
    <location>
        <begin position="248"/>
        <end position="381"/>
    </location>
</feature>
<protein>
    <submittedName>
        <fullName evidence="3">Diguanylate cyclase</fullName>
        <ecNumber evidence="3">2.7.7.65</ecNumber>
    </submittedName>
</protein>
<keyword evidence="1" id="KW-1133">Transmembrane helix</keyword>
<feature type="transmembrane region" description="Helical" evidence="1">
    <location>
        <begin position="174"/>
        <end position="197"/>
    </location>
</feature>
<keyword evidence="1" id="KW-0812">Transmembrane</keyword>
<reference evidence="3 4" key="1">
    <citation type="submission" date="2023-09" db="EMBL/GenBank/DDBJ databases">
        <authorList>
            <person name="Rey-Velasco X."/>
        </authorList>
    </citation>
    <scope>NUCLEOTIDE SEQUENCE [LARGE SCALE GENOMIC DNA]</scope>
    <source>
        <strain evidence="3 4">W409</strain>
    </source>
</reference>
<comment type="caution">
    <text evidence="3">The sequence shown here is derived from an EMBL/GenBank/DDBJ whole genome shotgun (WGS) entry which is preliminary data.</text>
</comment>
<keyword evidence="3" id="KW-0808">Transferase</keyword>
<dbReference type="PROSITE" id="PS50887">
    <property type="entry name" value="GGDEF"/>
    <property type="match status" value="1"/>
</dbReference>
<dbReference type="NCBIfam" id="TIGR00254">
    <property type="entry name" value="GGDEF"/>
    <property type="match status" value="1"/>
</dbReference>
<proteinExistence type="predicted"/>
<evidence type="ECO:0000259" key="2">
    <source>
        <dbReference type="PROSITE" id="PS50887"/>
    </source>
</evidence>
<feature type="transmembrane region" description="Helical" evidence="1">
    <location>
        <begin position="149"/>
        <end position="168"/>
    </location>
</feature>
<sequence>MKSPKTMDDVNKKYRSPQLVSNISSEINALKAEIANRLMLALVILCCIGLPISLARWPNLGFQLVFAVHILLTASTIIMYFRPTKENYKVDYLYISAFLTLLAAMGLYSFGLQSGGFIHFIFAAFIIAGIFSLKASIIYLIFSSSGTAMLGLLFSQGTITHVIEPNIYASSMGAWSIAIFSGVITSTLFLTAGYAYYRKLKSSLELLETQNEKVEYLANHDHLTGLTSPRLAQEQLDLTLNLAKRHSFKAAILYIDVDDFKLINDALGHDAGDFALKEIANRLKDLIRDTDIACRQGGDEFLVILHYPVTKEACEEICRRLISAFDSRLPYKEHEIKINLSIGVAIYPDDGERQDELRIKADKAMYTTKHQQKNNYLFADEL</sequence>
<dbReference type="InterPro" id="IPR052163">
    <property type="entry name" value="DGC-Regulatory_Protein"/>
</dbReference>
<dbReference type="PANTHER" id="PTHR46663">
    <property type="entry name" value="DIGUANYLATE CYCLASE DGCT-RELATED"/>
    <property type="match status" value="1"/>
</dbReference>
<dbReference type="Gene3D" id="3.30.70.270">
    <property type="match status" value="1"/>
</dbReference>
<dbReference type="SMART" id="SM00267">
    <property type="entry name" value="GGDEF"/>
    <property type="match status" value="1"/>
</dbReference>
<feature type="transmembrane region" description="Helical" evidence="1">
    <location>
        <begin position="34"/>
        <end position="54"/>
    </location>
</feature>
<feature type="transmembrane region" description="Helical" evidence="1">
    <location>
        <begin position="92"/>
        <end position="111"/>
    </location>
</feature>
<dbReference type="Pfam" id="PF00990">
    <property type="entry name" value="GGDEF"/>
    <property type="match status" value="1"/>
</dbReference>
<dbReference type="EMBL" id="JAVRIE010000001">
    <property type="protein sequence ID" value="MDT0581465.1"/>
    <property type="molecule type" value="Genomic_DNA"/>
</dbReference>
<dbReference type="CDD" id="cd01949">
    <property type="entry name" value="GGDEF"/>
    <property type="match status" value="1"/>
</dbReference>
<accession>A0AAW8QXZ3</accession>
<keyword evidence="4" id="KW-1185">Reference proteome</keyword>
<keyword evidence="1" id="KW-0472">Membrane</keyword>
<organism evidence="3 4">
    <name type="scientific">Brumicola blandensis</name>
    <dbReference type="NCBI Taxonomy" id="3075611"/>
    <lineage>
        <taxon>Bacteria</taxon>
        <taxon>Pseudomonadati</taxon>
        <taxon>Pseudomonadota</taxon>
        <taxon>Gammaproteobacteria</taxon>
        <taxon>Alteromonadales</taxon>
        <taxon>Alteromonadaceae</taxon>
        <taxon>Brumicola</taxon>
    </lineage>
</organism>
<evidence type="ECO:0000313" key="4">
    <source>
        <dbReference type="Proteomes" id="UP001249020"/>
    </source>
</evidence>
<gene>
    <name evidence="3" type="ORF">RM544_02870</name>
</gene>
<dbReference type="AlphaFoldDB" id="A0AAW8QXZ3"/>
<name>A0AAW8QXZ3_9ALTE</name>
<dbReference type="InterPro" id="IPR043128">
    <property type="entry name" value="Rev_trsase/Diguanyl_cyclase"/>
</dbReference>
<evidence type="ECO:0000256" key="1">
    <source>
        <dbReference type="SAM" id="Phobius"/>
    </source>
</evidence>
<dbReference type="Proteomes" id="UP001249020">
    <property type="component" value="Unassembled WGS sequence"/>
</dbReference>
<evidence type="ECO:0000313" key="3">
    <source>
        <dbReference type="EMBL" id="MDT0581465.1"/>
    </source>
</evidence>
<dbReference type="InterPro" id="IPR029787">
    <property type="entry name" value="Nucleotide_cyclase"/>
</dbReference>
<dbReference type="InterPro" id="IPR000160">
    <property type="entry name" value="GGDEF_dom"/>
</dbReference>
<dbReference type="EC" id="2.7.7.65" evidence="3"/>
<keyword evidence="3" id="KW-0548">Nucleotidyltransferase</keyword>
<dbReference type="GO" id="GO:0052621">
    <property type="term" value="F:diguanylate cyclase activity"/>
    <property type="evidence" value="ECO:0007669"/>
    <property type="project" value="UniProtKB-EC"/>
</dbReference>